<evidence type="ECO:0000313" key="6">
    <source>
        <dbReference type="Proteomes" id="UP001302602"/>
    </source>
</evidence>
<dbReference type="Proteomes" id="UP001302602">
    <property type="component" value="Unassembled WGS sequence"/>
</dbReference>
<gene>
    <name evidence="5" type="ORF">N657DRAFT_636266</name>
</gene>
<feature type="domain" description="tRNA-splicing endonuclease subunit Sen54 N-terminal" evidence="4">
    <location>
        <begin position="111"/>
        <end position="220"/>
    </location>
</feature>
<dbReference type="InterPro" id="IPR024336">
    <property type="entry name" value="tRNA_splic_suSen54_N"/>
</dbReference>
<evidence type="ECO:0000256" key="1">
    <source>
        <dbReference type="ARBA" id="ARBA00005736"/>
    </source>
</evidence>
<dbReference type="GeneID" id="87828179"/>
<feature type="region of interest" description="Disordered" evidence="3">
    <location>
        <begin position="62"/>
        <end position="97"/>
    </location>
</feature>
<dbReference type="Pfam" id="PF12928">
    <property type="entry name" value="tRNA_int_end_N2"/>
    <property type="match status" value="1"/>
</dbReference>
<evidence type="ECO:0000259" key="4">
    <source>
        <dbReference type="Pfam" id="PF12928"/>
    </source>
</evidence>
<keyword evidence="2" id="KW-0819">tRNA processing</keyword>
<dbReference type="RefSeq" id="XP_062644646.1">
    <property type="nucleotide sequence ID" value="XM_062791410.1"/>
</dbReference>
<evidence type="ECO:0000256" key="3">
    <source>
        <dbReference type="SAM" id="MobiDB-lite"/>
    </source>
</evidence>
<keyword evidence="6" id="KW-1185">Reference proteome</keyword>
<dbReference type="GO" id="GO:0000214">
    <property type="term" value="C:tRNA-intron endonuclease complex"/>
    <property type="evidence" value="ECO:0007669"/>
    <property type="project" value="TreeGrafter"/>
</dbReference>
<proteinExistence type="inferred from homology"/>
<feature type="region of interest" description="Disordered" evidence="3">
    <location>
        <begin position="1"/>
        <end position="32"/>
    </location>
</feature>
<comment type="caution">
    <text evidence="5">The sequence shown here is derived from an EMBL/GenBank/DDBJ whole genome shotgun (WGS) entry which is preliminary data.</text>
</comment>
<dbReference type="PANTHER" id="PTHR21027">
    <property type="entry name" value="TRNA-SPLICING ENDONUCLEASE SUBUNIT SEN54"/>
    <property type="match status" value="1"/>
</dbReference>
<comment type="similarity">
    <text evidence="1">Belongs to the SEN54 family.</text>
</comment>
<dbReference type="AlphaFoldDB" id="A0AAN6Z0C3"/>
<feature type="compositionally biased region" description="Basic and acidic residues" evidence="3">
    <location>
        <begin position="84"/>
        <end position="94"/>
    </location>
</feature>
<organism evidence="5 6">
    <name type="scientific">Parathielavia appendiculata</name>
    <dbReference type="NCBI Taxonomy" id="2587402"/>
    <lineage>
        <taxon>Eukaryota</taxon>
        <taxon>Fungi</taxon>
        <taxon>Dikarya</taxon>
        <taxon>Ascomycota</taxon>
        <taxon>Pezizomycotina</taxon>
        <taxon>Sordariomycetes</taxon>
        <taxon>Sordariomycetidae</taxon>
        <taxon>Sordariales</taxon>
        <taxon>Chaetomiaceae</taxon>
        <taxon>Parathielavia</taxon>
    </lineage>
</organism>
<dbReference type="GO" id="GO:0000379">
    <property type="term" value="P:tRNA-type intron splice site recognition and cleavage"/>
    <property type="evidence" value="ECO:0007669"/>
    <property type="project" value="TreeGrafter"/>
</dbReference>
<dbReference type="EMBL" id="MU853236">
    <property type="protein sequence ID" value="KAK4120875.1"/>
    <property type="molecule type" value="Genomic_DNA"/>
</dbReference>
<reference evidence="5" key="1">
    <citation type="journal article" date="2023" name="Mol. Phylogenet. Evol.">
        <title>Genome-scale phylogeny and comparative genomics of the fungal order Sordariales.</title>
        <authorList>
            <person name="Hensen N."/>
            <person name="Bonometti L."/>
            <person name="Westerberg I."/>
            <person name="Brannstrom I.O."/>
            <person name="Guillou S."/>
            <person name="Cros-Aarteil S."/>
            <person name="Calhoun S."/>
            <person name="Haridas S."/>
            <person name="Kuo A."/>
            <person name="Mondo S."/>
            <person name="Pangilinan J."/>
            <person name="Riley R."/>
            <person name="LaButti K."/>
            <person name="Andreopoulos B."/>
            <person name="Lipzen A."/>
            <person name="Chen C."/>
            <person name="Yan M."/>
            <person name="Daum C."/>
            <person name="Ng V."/>
            <person name="Clum A."/>
            <person name="Steindorff A."/>
            <person name="Ohm R.A."/>
            <person name="Martin F."/>
            <person name="Silar P."/>
            <person name="Natvig D.O."/>
            <person name="Lalanne C."/>
            <person name="Gautier V."/>
            <person name="Ament-Velasquez S.L."/>
            <person name="Kruys A."/>
            <person name="Hutchinson M.I."/>
            <person name="Powell A.J."/>
            <person name="Barry K."/>
            <person name="Miller A.N."/>
            <person name="Grigoriev I.V."/>
            <person name="Debuchy R."/>
            <person name="Gladieux P."/>
            <person name="Hiltunen Thoren M."/>
            <person name="Johannesson H."/>
        </authorList>
    </citation>
    <scope>NUCLEOTIDE SEQUENCE</scope>
    <source>
        <strain evidence="5">CBS 731.68</strain>
    </source>
</reference>
<evidence type="ECO:0000313" key="5">
    <source>
        <dbReference type="EMBL" id="KAK4120875.1"/>
    </source>
</evidence>
<accession>A0AAN6Z0C3</accession>
<evidence type="ECO:0000256" key="2">
    <source>
        <dbReference type="ARBA" id="ARBA00022694"/>
    </source>
</evidence>
<sequence>MSLDDDDNPSLAPPPSTTTSPSSPSHNPPDAVAVATADDLTAEDLIEDEGAATQDFRAFAASLSRQQQQQQYRKTPGVSAQTIRKGEKDFESHGTRAQADALEQSRNAMREVLSYTRVHPAGAKVRGWYFPDWWEGYHEEEEDDAAGRAAAVGGEEEKERKPFAFVRERVVVLEGSSVASQALGRAVTGQAKDRPARGRDWLLPEEALYLVERGSLDLWWPLKGLEEILPPDRAVASNEGGEEADEYEQGFPLSLQAAYALLIGNDGERGKISLQKFQVYSNLKRCGYNVLRAPPICKQPAPAPSQPATTTLWQWFSSLLTTTFNQPPYGPLVQPGLYRSYASIYRQLALLPRHKPSPACSASASPPTEPFTIHYNIWKSAQKWTKLRHPPPDFHLAVVDAQQSSVPTLSEILPLLDATPPAPGKPEWTGLGRVYARLKHGYRNVLIAVVDHGVINYMRFAQGTFGVEEVYGSPRRTNYY</sequence>
<feature type="compositionally biased region" description="Low complexity" evidence="3">
    <location>
        <begin position="17"/>
        <end position="32"/>
    </location>
</feature>
<reference evidence="5" key="2">
    <citation type="submission" date="2023-05" db="EMBL/GenBank/DDBJ databases">
        <authorList>
            <consortium name="Lawrence Berkeley National Laboratory"/>
            <person name="Steindorff A."/>
            <person name="Hensen N."/>
            <person name="Bonometti L."/>
            <person name="Westerberg I."/>
            <person name="Brannstrom I.O."/>
            <person name="Guillou S."/>
            <person name="Cros-Aarteil S."/>
            <person name="Calhoun S."/>
            <person name="Haridas S."/>
            <person name="Kuo A."/>
            <person name="Mondo S."/>
            <person name="Pangilinan J."/>
            <person name="Riley R."/>
            <person name="Labutti K."/>
            <person name="Andreopoulos B."/>
            <person name="Lipzen A."/>
            <person name="Chen C."/>
            <person name="Yanf M."/>
            <person name="Daum C."/>
            <person name="Ng V."/>
            <person name="Clum A."/>
            <person name="Ohm R."/>
            <person name="Martin F."/>
            <person name="Silar P."/>
            <person name="Natvig D."/>
            <person name="Lalanne C."/>
            <person name="Gautier V."/>
            <person name="Ament-Velasquez S.L."/>
            <person name="Kruys A."/>
            <person name="Hutchinson M.I."/>
            <person name="Powell A.J."/>
            <person name="Barry K."/>
            <person name="Miller A.N."/>
            <person name="Grigoriev I.V."/>
            <person name="Debuchy R."/>
            <person name="Gladieux P."/>
            <person name="Thoren M.H."/>
            <person name="Johannesson H."/>
        </authorList>
    </citation>
    <scope>NUCLEOTIDE SEQUENCE</scope>
    <source>
        <strain evidence="5">CBS 731.68</strain>
    </source>
</reference>
<dbReference type="PANTHER" id="PTHR21027:SF1">
    <property type="entry name" value="TRNA-SPLICING ENDONUCLEASE SUBUNIT SEN54"/>
    <property type="match status" value="1"/>
</dbReference>
<dbReference type="InterPro" id="IPR024337">
    <property type="entry name" value="tRNA_splic_suSen54"/>
</dbReference>
<name>A0AAN6Z0C3_9PEZI</name>
<protein>
    <recommendedName>
        <fullName evidence="4">tRNA-splicing endonuclease subunit Sen54 N-terminal domain-containing protein</fullName>
    </recommendedName>
</protein>